<evidence type="ECO:0008006" key="3">
    <source>
        <dbReference type="Google" id="ProtNLM"/>
    </source>
</evidence>
<name>A0A3P6Q5K9_9BILA</name>
<accession>A0A3P6Q5K9</accession>
<evidence type="ECO:0000313" key="1">
    <source>
        <dbReference type="EMBL" id="VDK39510.1"/>
    </source>
</evidence>
<keyword evidence="2" id="KW-1185">Reference proteome</keyword>
<dbReference type="EMBL" id="UYRT01005867">
    <property type="protein sequence ID" value="VDK39510.1"/>
    <property type="molecule type" value="Genomic_DNA"/>
</dbReference>
<dbReference type="InterPro" id="IPR011009">
    <property type="entry name" value="Kinase-like_dom_sf"/>
</dbReference>
<proteinExistence type="predicted"/>
<dbReference type="Gene3D" id="3.30.200.20">
    <property type="entry name" value="Phosphorylase Kinase, domain 1"/>
    <property type="match status" value="1"/>
</dbReference>
<reference evidence="1 2" key="1">
    <citation type="submission" date="2018-11" db="EMBL/GenBank/DDBJ databases">
        <authorList>
            <consortium name="Pathogen Informatics"/>
        </authorList>
    </citation>
    <scope>NUCLEOTIDE SEQUENCE [LARGE SCALE GENOMIC DNA]</scope>
</reference>
<sequence length="73" mass="8292">MLTIFCFCRAAAAGAPFHVTERATGKRFLAQLRPLDNNLARNIEMHNNLDHPNIVQFHQVIMDQGIAVLVYEK</sequence>
<evidence type="ECO:0000313" key="2">
    <source>
        <dbReference type="Proteomes" id="UP000271098"/>
    </source>
</evidence>
<dbReference type="Proteomes" id="UP000271098">
    <property type="component" value="Unassembled WGS sequence"/>
</dbReference>
<gene>
    <name evidence="1" type="ORF">GPUH_LOCUS3424</name>
</gene>
<dbReference type="AlphaFoldDB" id="A0A3P6Q5K9"/>
<dbReference type="SUPFAM" id="SSF56112">
    <property type="entry name" value="Protein kinase-like (PK-like)"/>
    <property type="match status" value="1"/>
</dbReference>
<protein>
    <recommendedName>
        <fullName evidence="3">Protein kinase domain-containing protein</fullName>
    </recommendedName>
</protein>
<organism evidence="1 2">
    <name type="scientific">Gongylonema pulchrum</name>
    <dbReference type="NCBI Taxonomy" id="637853"/>
    <lineage>
        <taxon>Eukaryota</taxon>
        <taxon>Metazoa</taxon>
        <taxon>Ecdysozoa</taxon>
        <taxon>Nematoda</taxon>
        <taxon>Chromadorea</taxon>
        <taxon>Rhabditida</taxon>
        <taxon>Spirurina</taxon>
        <taxon>Spiruromorpha</taxon>
        <taxon>Spiruroidea</taxon>
        <taxon>Gongylonematidae</taxon>
        <taxon>Gongylonema</taxon>
    </lineage>
</organism>
<dbReference type="OrthoDB" id="5820025at2759"/>